<feature type="compositionally biased region" description="Low complexity" evidence="1">
    <location>
        <begin position="77"/>
        <end position="87"/>
    </location>
</feature>
<dbReference type="Proteomes" id="UP000722791">
    <property type="component" value="Unassembled WGS sequence"/>
</dbReference>
<feature type="region of interest" description="Disordered" evidence="1">
    <location>
        <begin position="73"/>
        <end position="99"/>
    </location>
</feature>
<protein>
    <submittedName>
        <fullName evidence="3">Uncharacterized protein</fullName>
    </submittedName>
</protein>
<name>A0A8J4GSJ4_9CHLO</name>
<sequence>MVPGHPLGPASTEKGGTGDTRVLARYLGKAGGGRSRETLRSRFNKYASTSRVLLGPPESLTVADNAVRPSTRRELQAAANQEAGVAASGTNGRDAAGGPAMEGRVVCELRKAGLWRRLHVGLSCFTGTVYAMGRLTQR</sequence>
<dbReference type="AlphaFoldDB" id="A0A8J4GSJ4"/>
<dbReference type="Proteomes" id="UP000747110">
    <property type="component" value="Unassembled WGS sequence"/>
</dbReference>
<comment type="caution">
    <text evidence="3">The sequence shown here is derived from an EMBL/GenBank/DDBJ whole genome shotgun (WGS) entry which is preliminary data.</text>
</comment>
<feature type="region of interest" description="Disordered" evidence="1">
    <location>
        <begin position="1"/>
        <end position="20"/>
    </location>
</feature>
<evidence type="ECO:0000313" key="3">
    <source>
        <dbReference type="EMBL" id="GIM12491.1"/>
    </source>
</evidence>
<evidence type="ECO:0000313" key="4">
    <source>
        <dbReference type="Proteomes" id="UP000722791"/>
    </source>
</evidence>
<dbReference type="EMBL" id="BNCP01000029">
    <property type="protein sequence ID" value="GIL84179.1"/>
    <property type="molecule type" value="Genomic_DNA"/>
</dbReference>
<proteinExistence type="predicted"/>
<reference evidence="3" key="1">
    <citation type="journal article" date="2021" name="Proc. Natl. Acad. Sci. U.S.A.">
        <title>Three genomes in the algal genus Volvox reveal the fate of a haploid sex-determining region after a transition to homothallism.</title>
        <authorList>
            <person name="Yamamoto K."/>
            <person name="Hamaji T."/>
            <person name="Kawai-Toyooka H."/>
            <person name="Matsuzaki R."/>
            <person name="Takahashi F."/>
            <person name="Nishimura Y."/>
            <person name="Kawachi M."/>
            <person name="Noguchi H."/>
            <person name="Minakuchi Y."/>
            <person name="Umen J.G."/>
            <person name="Toyoda A."/>
            <person name="Nozaki H."/>
        </authorList>
    </citation>
    <scope>NUCLEOTIDE SEQUENCE</scope>
    <source>
        <strain evidence="3">NIES-3785</strain>
        <strain evidence="2">NIES-3786</strain>
    </source>
</reference>
<dbReference type="OrthoDB" id="550211at2759"/>
<evidence type="ECO:0000313" key="5">
    <source>
        <dbReference type="Proteomes" id="UP000747110"/>
    </source>
</evidence>
<accession>A0A8J4GSJ4</accession>
<evidence type="ECO:0000256" key="1">
    <source>
        <dbReference type="SAM" id="MobiDB-lite"/>
    </source>
</evidence>
<dbReference type="EMBL" id="BNCQ01000044">
    <property type="protein sequence ID" value="GIM12491.1"/>
    <property type="molecule type" value="Genomic_DNA"/>
</dbReference>
<gene>
    <name evidence="2" type="ORF">Vretifemale_12884</name>
    <name evidence="3" type="ORF">Vretimale_15826</name>
</gene>
<keyword evidence="5" id="KW-1185">Reference proteome</keyword>
<evidence type="ECO:0000313" key="2">
    <source>
        <dbReference type="EMBL" id="GIL84179.1"/>
    </source>
</evidence>
<organism evidence="3 4">
    <name type="scientific">Volvox reticuliferus</name>
    <dbReference type="NCBI Taxonomy" id="1737510"/>
    <lineage>
        <taxon>Eukaryota</taxon>
        <taxon>Viridiplantae</taxon>
        <taxon>Chlorophyta</taxon>
        <taxon>core chlorophytes</taxon>
        <taxon>Chlorophyceae</taxon>
        <taxon>CS clade</taxon>
        <taxon>Chlamydomonadales</taxon>
        <taxon>Volvocaceae</taxon>
        <taxon>Volvox</taxon>
    </lineage>
</organism>